<evidence type="ECO:0000313" key="13">
    <source>
        <dbReference type="Proteomes" id="UP000678729"/>
    </source>
</evidence>
<evidence type="ECO:0000259" key="10">
    <source>
        <dbReference type="Pfam" id="PF00974"/>
    </source>
</evidence>
<evidence type="ECO:0000256" key="1">
    <source>
        <dbReference type="ARBA" id="ARBA00004563"/>
    </source>
</evidence>
<dbReference type="EMBL" id="MT325641">
    <property type="protein sequence ID" value="QKV49534.1"/>
    <property type="molecule type" value="Viral_cRNA"/>
</dbReference>
<dbReference type="InterPro" id="IPR055447">
    <property type="entry name" value="Rhabdo_glycop_CD"/>
</dbReference>
<evidence type="ECO:0000256" key="7">
    <source>
        <dbReference type="ARBA" id="ARBA00023136"/>
    </source>
</evidence>
<evidence type="ECO:0000256" key="4">
    <source>
        <dbReference type="ARBA" id="ARBA00022844"/>
    </source>
</evidence>
<keyword evidence="7 9" id="KW-0472">Membrane</keyword>
<dbReference type="Pfam" id="PF24833">
    <property type="entry name" value="Rhabdo_glycop_CD"/>
    <property type="match status" value="1"/>
</dbReference>
<keyword evidence="8" id="KW-0325">Glycoprotein</keyword>
<organism evidence="12 13">
    <name type="scientific">Bughendera virus</name>
    <dbReference type="NCBI Taxonomy" id="2740749"/>
    <lineage>
        <taxon>Viruses</taxon>
        <taxon>Riboviria</taxon>
        <taxon>Orthornavirae</taxon>
        <taxon>Negarnaviricota</taxon>
        <taxon>Haploviricotina</taxon>
        <taxon>Monjiviricetes</taxon>
        <taxon>Mononegavirales</taxon>
        <taxon>Rhabdoviridae</taxon>
        <taxon>Alpharhabdovirinae</taxon>
        <taxon>Ledantevirus</taxon>
        <taxon>Ledantevirus bughendera</taxon>
    </lineage>
</organism>
<feature type="domain" description="Spike glycoprotein G central" evidence="11">
    <location>
        <begin position="287"/>
        <end position="416"/>
    </location>
</feature>
<feature type="transmembrane region" description="Helical" evidence="9">
    <location>
        <begin position="497"/>
        <end position="515"/>
    </location>
</feature>
<dbReference type="Proteomes" id="UP000678729">
    <property type="component" value="Segment"/>
</dbReference>
<evidence type="ECO:0000256" key="5">
    <source>
        <dbReference type="ARBA" id="ARBA00022879"/>
    </source>
</evidence>
<dbReference type="GO" id="GO:0019031">
    <property type="term" value="C:viral envelope"/>
    <property type="evidence" value="ECO:0007669"/>
    <property type="project" value="UniProtKB-KW"/>
</dbReference>
<accession>A0A7D4WXT8</accession>
<dbReference type="KEGG" id="vg:80536813"/>
<keyword evidence="2 9" id="KW-0812">Transmembrane</keyword>
<evidence type="ECO:0000256" key="9">
    <source>
        <dbReference type="SAM" id="Phobius"/>
    </source>
</evidence>
<dbReference type="Gene3D" id="2.30.29.130">
    <property type="match status" value="1"/>
</dbReference>
<keyword evidence="13" id="KW-1185">Reference proteome</keyword>
<dbReference type="SUPFAM" id="SSF161008">
    <property type="entry name" value="Viral glycoprotein ectodomain-like"/>
    <property type="match status" value="1"/>
</dbReference>
<dbReference type="RefSeq" id="YP_010798578.1">
    <property type="nucleotide sequence ID" value="NC_076494.1"/>
</dbReference>
<keyword evidence="5" id="KW-0261">Viral envelope protein</keyword>
<sequence length="548" mass="62618">MKKTTRNNNFINMIKYIIILLSMFRLMGGVTKLSPYRNLLLPINSHSEWKPVNLANLTCPKPKLDWTIDFHQLATEQVYRLRDLSIGEIKGYLCHKAEWITRCEYSWYLSKTVSRRIRELSPSQSECEDGIHYIKEGRETSGSFPPEECYWNSVNDESEVKIILTPHSLTYDPYTDRGLDANLLGGFCKSRYCQTTHSSVMWIQDPESHTEPCTHMIAEKLTVLSSKQGETGKRWVKTTATPAMSLEKACKLRYCGVEGILLASGLWFGLPEESIEGHDNLGVKEVCAASSEVGVLQPDYFDKSLEFKMEDLQREILCLQLLDKIKIQKIVNMFDLQYLRPHSPGFGHVYQVVNGTLMSASAQYAITTYPGEKTISRKCLGQFKDPSLNTLCVNWSSWLPMKDGVYQAFNGIIEKDGVILLPEDQLLEATWSPDMFDYIPLDKIHHPVYINISDIIHDGVDEGLIHDKTENPGDTLSGWVTIAKNKVLIFFETIGESLLIIIMIVILAWILLRLIKLSIMCVKNRGTRNDRYEEDGNYFKNRQLNVFG</sequence>
<dbReference type="Pfam" id="PF00974">
    <property type="entry name" value="Rhabdo_glycop_FD"/>
    <property type="match status" value="1"/>
</dbReference>
<evidence type="ECO:0000256" key="8">
    <source>
        <dbReference type="ARBA" id="ARBA00023180"/>
    </source>
</evidence>
<evidence type="ECO:0000256" key="6">
    <source>
        <dbReference type="ARBA" id="ARBA00022989"/>
    </source>
</evidence>
<keyword evidence="4" id="KW-0946">Virion</keyword>
<dbReference type="InterPro" id="IPR001903">
    <property type="entry name" value="Rhabdo_glycop_FD"/>
</dbReference>
<name>A0A7D4WXT8_9RHAB</name>
<evidence type="ECO:0000256" key="3">
    <source>
        <dbReference type="ARBA" id="ARBA00022729"/>
    </source>
</evidence>
<keyword evidence="6 9" id="KW-1133">Transmembrane helix</keyword>
<keyword evidence="3" id="KW-0732">Signal</keyword>
<comment type="subcellular location">
    <subcellularLocation>
        <location evidence="1">Virion membrane</location>
        <topology evidence="1">Single-pass type I membrane protein</topology>
    </subcellularLocation>
</comment>
<dbReference type="GO" id="GO:0055036">
    <property type="term" value="C:virion membrane"/>
    <property type="evidence" value="ECO:0007669"/>
    <property type="project" value="UniProtKB-SubCell"/>
</dbReference>
<feature type="domain" description="Spike glycoprotein fusion" evidence="10">
    <location>
        <begin position="89"/>
        <end position="188"/>
    </location>
</feature>
<reference evidence="13" key="1">
    <citation type="journal article" date="2020" name="Microorganisms">
        <title>Diversity, Transmission, and Cophylogeny of Ledanteviruses (Rhabdoviridae: Ledantevirus) and Nycteribiid Bat Flies Parasitizing Angolan Soft-Furred Fruit Bats in Bundibugyo District, Uganda.</title>
        <authorList>
            <person name="Bennett A.J."/>
            <person name="Paskey A.C."/>
            <person name="Kuhn J.H."/>
            <person name="Bishop-Lilly K.A."/>
            <person name="Goldberg T.L."/>
        </authorList>
    </citation>
    <scope>NUCLEOTIDE SEQUENCE [LARGE SCALE GENOMIC DNA]</scope>
</reference>
<evidence type="ECO:0000259" key="11">
    <source>
        <dbReference type="Pfam" id="PF24833"/>
    </source>
</evidence>
<evidence type="ECO:0000313" key="12">
    <source>
        <dbReference type="EMBL" id="QKV49534.1"/>
    </source>
</evidence>
<evidence type="ECO:0000256" key="2">
    <source>
        <dbReference type="ARBA" id="ARBA00022692"/>
    </source>
</evidence>
<dbReference type="Gene3D" id="2.30.30.640">
    <property type="match status" value="1"/>
</dbReference>
<protein>
    <submittedName>
        <fullName evidence="12">Glycoprotein</fullName>
    </submittedName>
</protein>
<dbReference type="GeneID" id="80536813"/>
<proteinExistence type="predicted"/>